<evidence type="ECO:0000256" key="1">
    <source>
        <dbReference type="ARBA" id="ARBA00004245"/>
    </source>
</evidence>
<dbReference type="GO" id="GO:0007010">
    <property type="term" value="P:cytoskeleton organization"/>
    <property type="evidence" value="ECO:0007669"/>
    <property type="project" value="InterPro"/>
</dbReference>
<evidence type="ECO:0000256" key="3">
    <source>
        <dbReference type="ARBA" id="ARBA00022490"/>
    </source>
</evidence>
<organism evidence="8 9">
    <name type="scientific">Cucurbita argyrosperma subsp. sororia</name>
    <dbReference type="NCBI Taxonomy" id="37648"/>
    <lineage>
        <taxon>Eukaryota</taxon>
        <taxon>Viridiplantae</taxon>
        <taxon>Streptophyta</taxon>
        <taxon>Embryophyta</taxon>
        <taxon>Tracheophyta</taxon>
        <taxon>Spermatophyta</taxon>
        <taxon>Magnoliopsida</taxon>
        <taxon>eudicotyledons</taxon>
        <taxon>Gunneridae</taxon>
        <taxon>Pentapetalae</taxon>
        <taxon>rosids</taxon>
        <taxon>fabids</taxon>
        <taxon>Cucurbitales</taxon>
        <taxon>Cucurbitaceae</taxon>
        <taxon>Cucurbiteae</taxon>
        <taxon>Cucurbita</taxon>
    </lineage>
</organism>
<dbReference type="PANTHER" id="PTHR31246:SF17">
    <property type="entry name" value="MICROTUBULE-ASSOCIATED PROTEIN 70-2"/>
    <property type="match status" value="1"/>
</dbReference>
<comment type="similarity">
    <text evidence="2">Belongs to the MAP70 family.</text>
</comment>
<accession>A0AAV6P7B0</accession>
<feature type="coiled-coil region" evidence="7">
    <location>
        <begin position="2"/>
        <end position="67"/>
    </location>
</feature>
<dbReference type="GO" id="GO:0005874">
    <property type="term" value="C:microtubule"/>
    <property type="evidence" value="ECO:0007669"/>
    <property type="project" value="UniProtKB-KW"/>
</dbReference>
<dbReference type="PANTHER" id="PTHR31246">
    <property type="entry name" value="MICROTUBULE-ASSOCIATED PROTEIN 70-2"/>
    <property type="match status" value="1"/>
</dbReference>
<comment type="subcellular location">
    <subcellularLocation>
        <location evidence="1">Cytoplasm</location>
        <location evidence="1">Cytoskeleton</location>
    </subcellularLocation>
</comment>
<dbReference type="Pfam" id="PF07058">
    <property type="entry name" value="MAP70"/>
    <property type="match status" value="1"/>
</dbReference>
<evidence type="ECO:0000256" key="6">
    <source>
        <dbReference type="ARBA" id="ARBA00023212"/>
    </source>
</evidence>
<name>A0AAV6P7B0_9ROSI</name>
<sequence length="156" mass="17900">MKVELNRLENEVRDKNRELREAQARIMALKLSKRLREKAVEESTEELSKAKEKLKLTKSLLESKNLETKKINDWKKASMEAQFAAHATLKDDDMPPIEDILALLEVEFKLARQEIAKLQDDNKALDRLTKSKEAALVNAERIVRSTLAKASMVDDL</sequence>
<keyword evidence="9" id="KW-1185">Reference proteome</keyword>
<feature type="non-terminal residue" evidence="8">
    <location>
        <position position="1"/>
    </location>
</feature>
<evidence type="ECO:0000256" key="5">
    <source>
        <dbReference type="ARBA" id="ARBA00023054"/>
    </source>
</evidence>
<reference evidence="8 9" key="1">
    <citation type="journal article" date="2021" name="Hortic Res">
        <title>The domestication of Cucurbita argyrosperma as revealed by the genome of its wild relative.</title>
        <authorList>
            <person name="Barrera-Redondo J."/>
            <person name="Sanchez-de la Vega G."/>
            <person name="Aguirre-Liguori J.A."/>
            <person name="Castellanos-Morales G."/>
            <person name="Gutierrez-Guerrero Y.T."/>
            <person name="Aguirre-Dugua X."/>
            <person name="Aguirre-Planter E."/>
            <person name="Tenaillon M.I."/>
            <person name="Lira-Saade R."/>
            <person name="Eguiarte L.E."/>
        </authorList>
    </citation>
    <scope>NUCLEOTIDE SEQUENCE [LARGE SCALE GENOMIC DNA]</scope>
    <source>
        <strain evidence="8">JBR-2021</strain>
    </source>
</reference>
<dbReference type="Proteomes" id="UP000685013">
    <property type="component" value="Chromosome 1"/>
</dbReference>
<keyword evidence="5 7" id="KW-0175">Coiled coil</keyword>
<keyword evidence="6" id="KW-0206">Cytoskeleton</keyword>
<proteinExistence type="inferred from homology"/>
<feature type="coiled-coil region" evidence="7">
    <location>
        <begin position="101"/>
        <end position="128"/>
    </location>
</feature>
<dbReference type="InterPro" id="IPR009768">
    <property type="entry name" value="MAP70"/>
</dbReference>
<dbReference type="AlphaFoldDB" id="A0AAV6P7B0"/>
<protein>
    <submittedName>
        <fullName evidence="8">Microtubule-associated protein 70-4</fullName>
    </submittedName>
</protein>
<evidence type="ECO:0000256" key="2">
    <source>
        <dbReference type="ARBA" id="ARBA00008825"/>
    </source>
</evidence>
<keyword evidence="4" id="KW-0493">Microtubule</keyword>
<dbReference type="GO" id="GO:0008017">
    <property type="term" value="F:microtubule binding"/>
    <property type="evidence" value="ECO:0007669"/>
    <property type="project" value="InterPro"/>
</dbReference>
<comment type="caution">
    <text evidence="8">The sequence shown here is derived from an EMBL/GenBank/DDBJ whole genome shotgun (WGS) entry which is preliminary data.</text>
</comment>
<gene>
    <name evidence="8" type="primary">MAP70.4</name>
    <name evidence="8" type="ORF">SDJN03_00944</name>
</gene>
<evidence type="ECO:0000313" key="8">
    <source>
        <dbReference type="EMBL" id="KAG6607602.1"/>
    </source>
</evidence>
<dbReference type="EMBL" id="JAGKQH010000001">
    <property type="protein sequence ID" value="KAG6607602.1"/>
    <property type="molecule type" value="Genomic_DNA"/>
</dbReference>
<keyword evidence="3" id="KW-0963">Cytoplasm</keyword>
<evidence type="ECO:0000256" key="4">
    <source>
        <dbReference type="ARBA" id="ARBA00022701"/>
    </source>
</evidence>
<evidence type="ECO:0000313" key="9">
    <source>
        <dbReference type="Proteomes" id="UP000685013"/>
    </source>
</evidence>
<evidence type="ECO:0000256" key="7">
    <source>
        <dbReference type="SAM" id="Coils"/>
    </source>
</evidence>